<dbReference type="Pfam" id="PF00535">
    <property type="entry name" value="Glycos_transf_2"/>
    <property type="match status" value="1"/>
</dbReference>
<gene>
    <name evidence="2" type="ORF">DES53_101781</name>
</gene>
<evidence type="ECO:0000259" key="1">
    <source>
        <dbReference type="Pfam" id="PF00535"/>
    </source>
</evidence>
<organism evidence="2 3">
    <name type="scientific">Roseimicrobium gellanilyticum</name>
    <dbReference type="NCBI Taxonomy" id="748857"/>
    <lineage>
        <taxon>Bacteria</taxon>
        <taxon>Pseudomonadati</taxon>
        <taxon>Verrucomicrobiota</taxon>
        <taxon>Verrucomicrobiia</taxon>
        <taxon>Verrucomicrobiales</taxon>
        <taxon>Verrucomicrobiaceae</taxon>
        <taxon>Roseimicrobium</taxon>
    </lineage>
</organism>
<accession>A0A366HUL8</accession>
<dbReference type="Gene3D" id="3.90.550.10">
    <property type="entry name" value="Spore Coat Polysaccharide Biosynthesis Protein SpsA, Chain A"/>
    <property type="match status" value="1"/>
</dbReference>
<evidence type="ECO:0000313" key="2">
    <source>
        <dbReference type="EMBL" id="RBP47981.1"/>
    </source>
</evidence>
<reference evidence="2 3" key="1">
    <citation type="submission" date="2018-06" db="EMBL/GenBank/DDBJ databases">
        <title>Genomic Encyclopedia of Type Strains, Phase IV (KMG-IV): sequencing the most valuable type-strain genomes for metagenomic binning, comparative biology and taxonomic classification.</title>
        <authorList>
            <person name="Goeker M."/>
        </authorList>
    </citation>
    <scope>NUCLEOTIDE SEQUENCE [LARGE SCALE GENOMIC DNA]</scope>
    <source>
        <strain evidence="2 3">DSM 25532</strain>
    </source>
</reference>
<keyword evidence="2" id="KW-0808">Transferase</keyword>
<dbReference type="InterPro" id="IPR050256">
    <property type="entry name" value="Glycosyltransferase_2"/>
</dbReference>
<dbReference type="InterPro" id="IPR001173">
    <property type="entry name" value="Glyco_trans_2-like"/>
</dbReference>
<dbReference type="InterPro" id="IPR029044">
    <property type="entry name" value="Nucleotide-diphossugar_trans"/>
</dbReference>
<dbReference type="SUPFAM" id="SSF53448">
    <property type="entry name" value="Nucleotide-diphospho-sugar transferases"/>
    <property type="match status" value="1"/>
</dbReference>
<comment type="caution">
    <text evidence="2">The sequence shown here is derived from an EMBL/GenBank/DDBJ whole genome shotgun (WGS) entry which is preliminary data.</text>
</comment>
<dbReference type="OrthoDB" id="9806525at2"/>
<name>A0A366HUL8_9BACT</name>
<keyword evidence="3" id="KW-1185">Reference proteome</keyword>
<dbReference type="AlphaFoldDB" id="A0A366HUL8"/>
<dbReference type="GO" id="GO:0016740">
    <property type="term" value="F:transferase activity"/>
    <property type="evidence" value="ECO:0007669"/>
    <property type="project" value="UniProtKB-KW"/>
</dbReference>
<dbReference type="EMBL" id="QNRR01000001">
    <property type="protein sequence ID" value="RBP47981.1"/>
    <property type="molecule type" value="Genomic_DNA"/>
</dbReference>
<protein>
    <submittedName>
        <fullName evidence="2">Glycosyl transferase family 2</fullName>
    </submittedName>
</protein>
<evidence type="ECO:0000313" key="3">
    <source>
        <dbReference type="Proteomes" id="UP000253426"/>
    </source>
</evidence>
<sequence>MLQGKKIAVTMPAYFAEKTVAKTVGDIPREFVDTIILVDDCSKDNTVAAAQALGIEVHRNETNQNYGGNVKRCLQYALDAGADIVIQLHPDYQYTPKLTLAMASMLATEHWDLCLGVRTSGKGAKGTMPFWRYLPNRAITAAMDVCLGVSHSEFHTGYRAYTRKLLETVPFHTFRNDFIFDNQMFIGALRAGFLTCEVTCPTSYEEDASSIPFKKALKYGVQCLKISVPYFFERMGQKS</sequence>
<feature type="domain" description="Glycosyltransferase 2-like" evidence="1">
    <location>
        <begin position="9"/>
        <end position="168"/>
    </location>
</feature>
<proteinExistence type="predicted"/>
<dbReference type="PANTHER" id="PTHR48090:SF7">
    <property type="entry name" value="RFBJ PROTEIN"/>
    <property type="match status" value="1"/>
</dbReference>
<dbReference type="RefSeq" id="WP_113956864.1">
    <property type="nucleotide sequence ID" value="NZ_QNRR01000001.1"/>
</dbReference>
<dbReference type="CDD" id="cd04179">
    <property type="entry name" value="DPM_DPG-synthase_like"/>
    <property type="match status" value="1"/>
</dbReference>
<dbReference type="Proteomes" id="UP000253426">
    <property type="component" value="Unassembled WGS sequence"/>
</dbReference>
<dbReference type="PANTHER" id="PTHR48090">
    <property type="entry name" value="UNDECAPRENYL-PHOSPHATE 4-DEOXY-4-FORMAMIDO-L-ARABINOSE TRANSFERASE-RELATED"/>
    <property type="match status" value="1"/>
</dbReference>